<evidence type="ECO:0000256" key="5">
    <source>
        <dbReference type="SAM" id="MobiDB-lite"/>
    </source>
</evidence>
<dbReference type="Proteomes" id="UP001168877">
    <property type="component" value="Unassembled WGS sequence"/>
</dbReference>
<dbReference type="Pfam" id="PF00170">
    <property type="entry name" value="bZIP_1"/>
    <property type="match status" value="1"/>
</dbReference>
<keyword evidence="3" id="KW-0539">Nucleus</keyword>
<dbReference type="GO" id="GO:0045893">
    <property type="term" value="P:positive regulation of DNA-templated transcription"/>
    <property type="evidence" value="ECO:0007669"/>
    <property type="project" value="InterPro"/>
</dbReference>
<feature type="domain" description="BZIP" evidence="6">
    <location>
        <begin position="242"/>
        <end position="291"/>
    </location>
</feature>
<proteinExistence type="predicted"/>
<name>A0AA39TH01_ACESA</name>
<reference evidence="7" key="1">
    <citation type="journal article" date="2022" name="Plant J.">
        <title>Strategies of tolerance reflected in two North American maple genomes.</title>
        <authorList>
            <person name="McEvoy S.L."/>
            <person name="Sezen U.U."/>
            <person name="Trouern-Trend A."/>
            <person name="McMahon S.M."/>
            <person name="Schaberg P.G."/>
            <person name="Yang J."/>
            <person name="Wegrzyn J.L."/>
            <person name="Swenson N.G."/>
        </authorList>
    </citation>
    <scope>NUCLEOTIDE SEQUENCE</scope>
    <source>
        <strain evidence="7">NS2018</strain>
    </source>
</reference>
<gene>
    <name evidence="7" type="ORF">LWI29_036783</name>
</gene>
<feature type="compositionally biased region" description="Basic and acidic residues" evidence="5">
    <location>
        <begin position="252"/>
        <end position="264"/>
    </location>
</feature>
<sequence length="412" mass="46742">MGSTKLEEELEEQEQQELCSCLLSLTLRAHSHLLSKMNYINNSNNNKKGPDHRHHHLSSSSCPPNSSISNNNNPSSTSSSVTPNNMEDQVWNDLNLVPLNEGLPLNNNNNNIGVHDFLGRSINGNVPRECNQMQQQQQQRHVGPVLNLNSSPAGVEFLADNFDPLVVSRNNNTDHHLMMMIQPNHNPMSSVGRVPPPPTSQDHLQDGLTMNNYDESSPFQALASATRLTTTFGRRRLQENAAERNHNRRIKNRESAARSRARREAYTNELESELSHLLAENAALKKQHEQLHNLDVENLVGSNDGPDEGSNMAAQRKEKDKVTSGLGCANKGKQKKRIWVRKVRSYDFRDKLEKAIPKRLSFKRKIWYTTMIDDEHVLHRKNLKIENQSTVGVEENLREEGDEKVQDNNDQV</sequence>
<feature type="coiled-coil region" evidence="4">
    <location>
        <begin position="267"/>
        <end position="294"/>
    </location>
</feature>
<dbReference type="InterPro" id="IPR004827">
    <property type="entry name" value="bZIP"/>
</dbReference>
<feature type="region of interest" description="Disordered" evidence="5">
    <location>
        <begin position="298"/>
        <end position="329"/>
    </location>
</feature>
<feature type="region of interest" description="Disordered" evidence="5">
    <location>
        <begin position="40"/>
        <end position="86"/>
    </location>
</feature>
<feature type="region of interest" description="Disordered" evidence="5">
    <location>
        <begin position="235"/>
        <end position="264"/>
    </location>
</feature>
<evidence type="ECO:0000256" key="1">
    <source>
        <dbReference type="ARBA" id="ARBA00004123"/>
    </source>
</evidence>
<dbReference type="PANTHER" id="PTHR22952">
    <property type="entry name" value="CAMP-RESPONSE ELEMENT BINDING PROTEIN-RELATED"/>
    <property type="match status" value="1"/>
</dbReference>
<dbReference type="PROSITE" id="PS50217">
    <property type="entry name" value="BZIP"/>
    <property type="match status" value="1"/>
</dbReference>
<dbReference type="PANTHER" id="PTHR22952:SF433">
    <property type="entry name" value="PROTEIN FD"/>
    <property type="match status" value="1"/>
</dbReference>
<dbReference type="EMBL" id="JAUESC010000002">
    <property type="protein sequence ID" value="KAK0606347.1"/>
    <property type="molecule type" value="Genomic_DNA"/>
</dbReference>
<keyword evidence="8" id="KW-1185">Reference proteome</keyword>
<keyword evidence="2" id="KW-0238">DNA-binding</keyword>
<evidence type="ECO:0000259" key="6">
    <source>
        <dbReference type="PROSITE" id="PS50217"/>
    </source>
</evidence>
<dbReference type="GO" id="GO:0003677">
    <property type="term" value="F:DNA binding"/>
    <property type="evidence" value="ECO:0007669"/>
    <property type="project" value="UniProtKB-KW"/>
</dbReference>
<dbReference type="GO" id="GO:0003700">
    <property type="term" value="F:DNA-binding transcription factor activity"/>
    <property type="evidence" value="ECO:0007669"/>
    <property type="project" value="InterPro"/>
</dbReference>
<evidence type="ECO:0000313" key="8">
    <source>
        <dbReference type="Proteomes" id="UP001168877"/>
    </source>
</evidence>
<dbReference type="PROSITE" id="PS00036">
    <property type="entry name" value="BZIP_BASIC"/>
    <property type="match status" value="1"/>
</dbReference>
<dbReference type="InterPro" id="IPR043452">
    <property type="entry name" value="BZIP46-like"/>
</dbReference>
<dbReference type="AlphaFoldDB" id="A0AA39TH01"/>
<evidence type="ECO:0000256" key="2">
    <source>
        <dbReference type="ARBA" id="ARBA00023125"/>
    </source>
</evidence>
<dbReference type="InterPro" id="IPR046347">
    <property type="entry name" value="bZIP_sf"/>
</dbReference>
<evidence type="ECO:0000256" key="4">
    <source>
        <dbReference type="SAM" id="Coils"/>
    </source>
</evidence>
<protein>
    <recommendedName>
        <fullName evidence="6">BZIP domain-containing protein</fullName>
    </recommendedName>
</protein>
<keyword evidence="4" id="KW-0175">Coiled coil</keyword>
<comment type="caution">
    <text evidence="7">The sequence shown here is derived from an EMBL/GenBank/DDBJ whole genome shotgun (WGS) entry which is preliminary data.</text>
</comment>
<dbReference type="SMART" id="SM00338">
    <property type="entry name" value="BRLZ"/>
    <property type="match status" value="1"/>
</dbReference>
<dbReference type="GO" id="GO:0005634">
    <property type="term" value="C:nucleus"/>
    <property type="evidence" value="ECO:0007669"/>
    <property type="project" value="UniProtKB-SubCell"/>
</dbReference>
<comment type="subcellular location">
    <subcellularLocation>
        <location evidence="1">Nucleus</location>
    </subcellularLocation>
</comment>
<dbReference type="Gene3D" id="1.20.5.170">
    <property type="match status" value="1"/>
</dbReference>
<feature type="compositionally biased region" description="Basic and acidic residues" evidence="5">
    <location>
        <begin position="236"/>
        <end position="245"/>
    </location>
</feature>
<dbReference type="SUPFAM" id="SSF57959">
    <property type="entry name" value="Leucine zipper domain"/>
    <property type="match status" value="1"/>
</dbReference>
<accession>A0AA39TH01</accession>
<reference evidence="7" key="2">
    <citation type="submission" date="2023-06" db="EMBL/GenBank/DDBJ databases">
        <authorList>
            <person name="Swenson N.G."/>
            <person name="Wegrzyn J.L."/>
            <person name="Mcevoy S.L."/>
        </authorList>
    </citation>
    <scope>NUCLEOTIDE SEQUENCE</scope>
    <source>
        <strain evidence="7">NS2018</strain>
        <tissue evidence="7">Leaf</tissue>
    </source>
</reference>
<evidence type="ECO:0000256" key="3">
    <source>
        <dbReference type="ARBA" id="ARBA00023242"/>
    </source>
</evidence>
<evidence type="ECO:0000313" key="7">
    <source>
        <dbReference type="EMBL" id="KAK0606347.1"/>
    </source>
</evidence>
<organism evidence="7 8">
    <name type="scientific">Acer saccharum</name>
    <name type="common">Sugar maple</name>
    <dbReference type="NCBI Taxonomy" id="4024"/>
    <lineage>
        <taxon>Eukaryota</taxon>
        <taxon>Viridiplantae</taxon>
        <taxon>Streptophyta</taxon>
        <taxon>Embryophyta</taxon>
        <taxon>Tracheophyta</taxon>
        <taxon>Spermatophyta</taxon>
        <taxon>Magnoliopsida</taxon>
        <taxon>eudicotyledons</taxon>
        <taxon>Gunneridae</taxon>
        <taxon>Pentapetalae</taxon>
        <taxon>rosids</taxon>
        <taxon>malvids</taxon>
        <taxon>Sapindales</taxon>
        <taxon>Sapindaceae</taxon>
        <taxon>Hippocastanoideae</taxon>
        <taxon>Acereae</taxon>
        <taxon>Acer</taxon>
    </lineage>
</organism>
<feature type="compositionally biased region" description="Low complexity" evidence="5">
    <location>
        <begin position="58"/>
        <end position="85"/>
    </location>
</feature>